<evidence type="ECO:0000313" key="3">
    <source>
        <dbReference type="EMBL" id="CAI0652691.1"/>
    </source>
</evidence>
<feature type="transmembrane region" description="Helical" evidence="2">
    <location>
        <begin position="166"/>
        <end position="183"/>
    </location>
</feature>
<feature type="transmembrane region" description="Helical" evidence="2">
    <location>
        <begin position="683"/>
        <end position="704"/>
    </location>
</feature>
<evidence type="ECO:0000256" key="1">
    <source>
        <dbReference type="SAM" id="MobiDB-lite"/>
    </source>
</evidence>
<feature type="transmembrane region" description="Helical" evidence="2">
    <location>
        <begin position="1122"/>
        <end position="1147"/>
    </location>
</feature>
<protein>
    <submittedName>
        <fullName evidence="3">Uncharacterized protein</fullName>
    </submittedName>
</protein>
<dbReference type="PANTHER" id="PTHR37544:SF3">
    <property type="entry name" value="SPRAY"/>
    <property type="match status" value="1"/>
</dbReference>
<keyword evidence="2" id="KW-0812">Transmembrane</keyword>
<feature type="region of interest" description="Disordered" evidence="1">
    <location>
        <begin position="66"/>
        <end position="109"/>
    </location>
</feature>
<sequence>MSNQGDSQYLLDERFQVRRAETHQYIPDSFNGPPIEFDDLSTISRPQSLPEDCQDERNREIIMSEAESLISNPDHGSLPNEGNEREPESDPSGQSTSSDKSGESGGWMATQDQLKRPATWGPFWIQPIVFAAFAGIFTCIAIALVMILRYSLRHNGLFTAQPRFSYGWRFGPTAVLTLLSVLWSRVEMQTRIYTPWIVLCRGQPSDEVDFELDYTSMPPPITIIQAWKRRHFLVLVATIAGIFLKIQIVLAPSLFETAIVEFGQKVPIQLLDVFDPQGNNDAPPGFLVDTSPYYVARGYQLSGISEPFGVSTGLAYQRFEPRGKSGATVLVTVDALFVEMKCLKMTSASVIGQDHLNKSATHEFHVSLHFEGCGPFTTGPFEMEAWKNTTNLWKYNATFTPINPCPNLPQQNYQFIYFGGDFEKTNTTTGSHVALVEAYAVMCSLQTWISKVKVIDNGIAPRVEELPNTIRHPFEADIWAMIRETVPNGDGHVDWSRFSPISWPPGGPAQVLRNLRNEVTPEVLNTTILFDSVLALTDLLGPLVANYGLRQNRITEGEGQLFVNVVRLKINQSVCLTMLSVSVLLHLSALSQTRCKSVIWHRNPATLLGNMVFFQQYPNIRRQALWSCRTGKLISWSNCSFSPYVFENRIRLAFTIATCGVIATLIITLNVSEEHEGLASTTGYWSLLWTSFPTFVVLGVSLYASSCDSFWKGLISVHSVFTKPRNAHHLDISLQDMLGLRVLISSIKLDAWSISLSQIVSLACAFLTTIASVLFAVEIVPKRTHLQLRQASWFGDHLQSNSEDWRNRRAIGDLMFRKGERHVIYPKNTYDDLVLPLLSGIPSLGIESNSNVTIEATLPAATVSSTCEKIFTKQAVSRPYFTVPVTCPNGTSFDHAYGIPLDGAGPDTPDNKTYFANIAGDLNGPCSLPLGSNNAGTTDASSNPVEWVTYFWGYWDNAGNKSGFTTVWQCKYLWTQVMVSAHLVSDNGEVQIDQTIKPIPIDSTVTPYDPPFSLPVVSSFTYDLRLRRVLAYQARFHKTYLPIFKPHGKFALEAFRESEQERNTLEALNYRRKFASAQVANFESRLFVGASSRSSSFPSDGLPLVSATLIENDTKRLVQSPIATYLLISLLGLVVLHNVLILCITVFRRYISQRVVKVFIMDTKGLAPESSGSIAGSASLLQETNVSKYLSTIPSDLPAERLAARLKGVRLRMGWFQREPEKSQHFTIGVMNDEEFVFVGGKNLAKRKTSNGEKSRATLGSLD</sequence>
<dbReference type="Proteomes" id="UP001152533">
    <property type="component" value="Unassembled WGS sequence"/>
</dbReference>
<reference evidence="3" key="1">
    <citation type="submission" date="2022-08" db="EMBL/GenBank/DDBJ databases">
        <authorList>
            <person name="Giroux E."/>
            <person name="Giroux E."/>
        </authorList>
    </citation>
    <scope>NUCLEOTIDE SEQUENCE</scope>
    <source>
        <strain evidence="3">H1091258</strain>
    </source>
</reference>
<accession>A0A9W4S4D8</accession>
<dbReference type="AlphaFoldDB" id="A0A9W4S4D8"/>
<dbReference type="PANTHER" id="PTHR37544">
    <property type="entry name" value="SPRAY-RELATED"/>
    <property type="match status" value="1"/>
</dbReference>
<evidence type="ECO:0000313" key="4">
    <source>
        <dbReference type="Proteomes" id="UP001152533"/>
    </source>
</evidence>
<name>A0A9W4S4D8_9PEZI</name>
<dbReference type="InterPro" id="IPR021840">
    <property type="entry name" value="DUF3433"/>
</dbReference>
<organism evidence="3 4">
    <name type="scientific">Colletotrichum noveboracense</name>
    <dbReference type="NCBI Taxonomy" id="2664923"/>
    <lineage>
        <taxon>Eukaryota</taxon>
        <taxon>Fungi</taxon>
        <taxon>Dikarya</taxon>
        <taxon>Ascomycota</taxon>
        <taxon>Pezizomycotina</taxon>
        <taxon>Sordariomycetes</taxon>
        <taxon>Hypocreomycetidae</taxon>
        <taxon>Glomerellales</taxon>
        <taxon>Glomerellaceae</taxon>
        <taxon>Colletotrichum</taxon>
        <taxon>Colletotrichum gloeosporioides species complex</taxon>
    </lineage>
</organism>
<feature type="transmembrane region" description="Helical" evidence="2">
    <location>
        <begin position="232"/>
        <end position="255"/>
    </location>
</feature>
<keyword evidence="2" id="KW-1133">Transmembrane helix</keyword>
<comment type="caution">
    <text evidence="3">The sequence shown here is derived from an EMBL/GenBank/DDBJ whole genome shotgun (WGS) entry which is preliminary data.</text>
</comment>
<dbReference type="EMBL" id="CAMGZC010001411">
    <property type="protein sequence ID" value="CAI0652691.1"/>
    <property type="molecule type" value="Genomic_DNA"/>
</dbReference>
<dbReference type="Pfam" id="PF11915">
    <property type="entry name" value="DUF3433"/>
    <property type="match status" value="1"/>
</dbReference>
<gene>
    <name evidence="3" type="ORF">CGXH109_LOCUS119587</name>
</gene>
<proteinExistence type="predicted"/>
<keyword evidence="2" id="KW-0472">Membrane</keyword>
<keyword evidence="4" id="KW-1185">Reference proteome</keyword>
<feature type="transmembrane region" description="Helical" evidence="2">
    <location>
        <begin position="652"/>
        <end position="671"/>
    </location>
</feature>
<feature type="region of interest" description="Disordered" evidence="1">
    <location>
        <begin position="22"/>
        <end position="53"/>
    </location>
</feature>
<feature type="transmembrane region" description="Helical" evidence="2">
    <location>
        <begin position="751"/>
        <end position="777"/>
    </location>
</feature>
<feature type="transmembrane region" description="Helical" evidence="2">
    <location>
        <begin position="123"/>
        <end position="146"/>
    </location>
</feature>
<evidence type="ECO:0000256" key="2">
    <source>
        <dbReference type="SAM" id="Phobius"/>
    </source>
</evidence>